<reference evidence="3" key="1">
    <citation type="submission" date="2017-01" db="EMBL/GenBank/DDBJ databases">
        <authorList>
            <person name="Brunel B."/>
        </authorList>
    </citation>
    <scope>NUCLEOTIDE SEQUENCE [LARGE SCALE GENOMIC DNA]</scope>
</reference>
<gene>
    <name evidence="2" type="ORF">BQ8794_60037</name>
</gene>
<evidence type="ECO:0000256" key="1">
    <source>
        <dbReference type="SAM" id="MobiDB-lite"/>
    </source>
</evidence>
<evidence type="ECO:0000313" key="2">
    <source>
        <dbReference type="EMBL" id="SIT58728.1"/>
    </source>
</evidence>
<evidence type="ECO:0000313" key="3">
    <source>
        <dbReference type="Proteomes" id="UP000188388"/>
    </source>
</evidence>
<accession>A0A1R3VFL5</accession>
<name>A0A1R3VFL5_9HYPH</name>
<dbReference type="STRING" id="1631249.BQ8794_60037"/>
<dbReference type="EMBL" id="FTPD01000056">
    <property type="protein sequence ID" value="SIT58728.1"/>
    <property type="molecule type" value="Genomic_DNA"/>
</dbReference>
<feature type="compositionally biased region" description="Basic and acidic residues" evidence="1">
    <location>
        <begin position="26"/>
        <end position="39"/>
    </location>
</feature>
<dbReference type="Proteomes" id="UP000188388">
    <property type="component" value="Unassembled WGS sequence"/>
</dbReference>
<dbReference type="AlphaFoldDB" id="A0A1R3VFL5"/>
<proteinExistence type="predicted"/>
<organism evidence="2 3">
    <name type="scientific">Mesorhizobium prunaredense</name>
    <dbReference type="NCBI Taxonomy" id="1631249"/>
    <lineage>
        <taxon>Bacteria</taxon>
        <taxon>Pseudomonadati</taxon>
        <taxon>Pseudomonadota</taxon>
        <taxon>Alphaproteobacteria</taxon>
        <taxon>Hyphomicrobiales</taxon>
        <taxon>Phyllobacteriaceae</taxon>
        <taxon>Mesorhizobium</taxon>
    </lineage>
</organism>
<protein>
    <submittedName>
        <fullName evidence="2">Uncharacterized protein</fullName>
    </submittedName>
</protein>
<feature type="region of interest" description="Disordered" evidence="1">
    <location>
        <begin position="20"/>
        <end position="39"/>
    </location>
</feature>
<sequence>MLRNGGLRQVEMVDDLAAAAGAAGRKVPENFDPGRMRKRGELRGDGLAVGEAAGLLGQGSVHRLSAIDDE</sequence>
<keyword evidence="3" id="KW-1185">Reference proteome</keyword>